<evidence type="ECO:0000313" key="1">
    <source>
        <dbReference type="EMBL" id="CAH1389388.1"/>
    </source>
</evidence>
<dbReference type="EMBL" id="OV725077">
    <property type="protein sequence ID" value="CAH1389388.1"/>
    <property type="molecule type" value="Genomic_DNA"/>
</dbReference>
<dbReference type="Proteomes" id="UP001152798">
    <property type="component" value="Chromosome 1"/>
</dbReference>
<dbReference type="AlphaFoldDB" id="A0A9P0E3D9"/>
<name>A0A9P0E3D9_NEZVI</name>
<keyword evidence="2" id="KW-1185">Reference proteome</keyword>
<accession>A0A9P0E3D9</accession>
<sequence length="50" mass="5474">MLDFSVLSILSTLPDPNPAFGTAFTHNQEKMTLERGQETNPVTNGALKLK</sequence>
<gene>
    <name evidence="1" type="ORF">NEZAVI_LOCUS805</name>
</gene>
<reference evidence="1" key="1">
    <citation type="submission" date="2022-01" db="EMBL/GenBank/DDBJ databases">
        <authorList>
            <person name="King R."/>
        </authorList>
    </citation>
    <scope>NUCLEOTIDE SEQUENCE</scope>
</reference>
<protein>
    <submittedName>
        <fullName evidence="1">Uncharacterized protein</fullName>
    </submittedName>
</protein>
<evidence type="ECO:0000313" key="2">
    <source>
        <dbReference type="Proteomes" id="UP001152798"/>
    </source>
</evidence>
<proteinExistence type="predicted"/>
<organism evidence="1 2">
    <name type="scientific">Nezara viridula</name>
    <name type="common">Southern green stink bug</name>
    <name type="synonym">Cimex viridulus</name>
    <dbReference type="NCBI Taxonomy" id="85310"/>
    <lineage>
        <taxon>Eukaryota</taxon>
        <taxon>Metazoa</taxon>
        <taxon>Ecdysozoa</taxon>
        <taxon>Arthropoda</taxon>
        <taxon>Hexapoda</taxon>
        <taxon>Insecta</taxon>
        <taxon>Pterygota</taxon>
        <taxon>Neoptera</taxon>
        <taxon>Paraneoptera</taxon>
        <taxon>Hemiptera</taxon>
        <taxon>Heteroptera</taxon>
        <taxon>Panheteroptera</taxon>
        <taxon>Pentatomomorpha</taxon>
        <taxon>Pentatomoidea</taxon>
        <taxon>Pentatomidae</taxon>
        <taxon>Pentatominae</taxon>
        <taxon>Nezara</taxon>
    </lineage>
</organism>